<keyword evidence="1" id="KW-0812">Transmembrane</keyword>
<name>A0A6B2R0G0_9BURK</name>
<proteinExistence type="predicted"/>
<dbReference type="EMBL" id="JAAGRN010000006">
    <property type="protein sequence ID" value="NDY83623.1"/>
    <property type="molecule type" value="Genomic_DNA"/>
</dbReference>
<evidence type="ECO:0000313" key="2">
    <source>
        <dbReference type="EMBL" id="NDY83623.1"/>
    </source>
</evidence>
<accession>A0A6B2R0G0</accession>
<dbReference type="Pfam" id="PF03597">
    <property type="entry name" value="FixS"/>
    <property type="match status" value="1"/>
</dbReference>
<reference evidence="2" key="1">
    <citation type="submission" date="2020-02" db="EMBL/GenBank/DDBJ databases">
        <authorList>
            <person name="Chen W.-M."/>
        </authorList>
    </citation>
    <scope>NUCLEOTIDE SEQUENCE</scope>
    <source>
        <strain evidence="2">NBD-18</strain>
    </source>
</reference>
<sequence length="46" mass="5079">MEILYLLLPLSLVVVAGIGAVLWWAVFSGQYDDPDQAARSILEDDD</sequence>
<keyword evidence="1" id="KW-0472">Membrane</keyword>
<protein>
    <submittedName>
        <fullName evidence="2">Cbb3-type cytochrome oxidase assembly protein CcoS</fullName>
    </submittedName>
</protein>
<dbReference type="PANTHER" id="PTHR41532:SF1">
    <property type="entry name" value="FIXS PROTEIN"/>
    <property type="match status" value="1"/>
</dbReference>
<feature type="transmembrane region" description="Helical" evidence="1">
    <location>
        <begin position="6"/>
        <end position="26"/>
    </location>
</feature>
<organism evidence="2">
    <name type="scientific">Sheuella amnicola</name>
    <dbReference type="NCBI Taxonomy" id="2707330"/>
    <lineage>
        <taxon>Bacteria</taxon>
        <taxon>Pseudomonadati</taxon>
        <taxon>Pseudomonadota</taxon>
        <taxon>Betaproteobacteria</taxon>
        <taxon>Burkholderiales</taxon>
        <taxon>Alcaligenaceae</taxon>
        <taxon>Sheuella</taxon>
    </lineage>
</organism>
<dbReference type="PANTHER" id="PTHR41532">
    <property type="entry name" value="FIXS PROTEIN"/>
    <property type="match status" value="1"/>
</dbReference>
<evidence type="ECO:0000256" key="1">
    <source>
        <dbReference type="SAM" id="Phobius"/>
    </source>
</evidence>
<gene>
    <name evidence="2" type="primary">ccoS</name>
    <name evidence="2" type="ORF">G3I67_10300</name>
</gene>
<dbReference type="AlphaFoldDB" id="A0A6B2R0G0"/>
<keyword evidence="1" id="KW-1133">Transmembrane helix</keyword>
<comment type="caution">
    <text evidence="2">The sequence shown here is derived from an EMBL/GenBank/DDBJ whole genome shotgun (WGS) entry which is preliminary data.</text>
</comment>
<dbReference type="InterPro" id="IPR004714">
    <property type="entry name" value="Cyt_oxidase_maturation_cbb3"/>
</dbReference>
<dbReference type="NCBIfam" id="TIGR00847">
    <property type="entry name" value="ccoS"/>
    <property type="match status" value="1"/>
</dbReference>
<dbReference type="RefSeq" id="WP_163654995.1">
    <property type="nucleotide sequence ID" value="NZ_JAAGRN010000006.1"/>
</dbReference>